<dbReference type="InterPro" id="IPR036388">
    <property type="entry name" value="WH-like_DNA-bd_sf"/>
</dbReference>
<dbReference type="Pfam" id="PF04542">
    <property type="entry name" value="Sigma70_r2"/>
    <property type="match status" value="1"/>
</dbReference>
<gene>
    <name evidence="9" type="ORF">K1W69_05735</name>
</gene>
<dbReference type="NCBIfam" id="TIGR02937">
    <property type="entry name" value="sigma70-ECF"/>
    <property type="match status" value="1"/>
</dbReference>
<dbReference type="GO" id="GO:0006352">
    <property type="term" value="P:DNA-templated transcription initiation"/>
    <property type="evidence" value="ECO:0007669"/>
    <property type="project" value="InterPro"/>
</dbReference>
<keyword evidence="2 6" id="KW-0805">Transcription regulation</keyword>
<dbReference type="PROSITE" id="PS01063">
    <property type="entry name" value="SIGMA70_ECF"/>
    <property type="match status" value="1"/>
</dbReference>
<dbReference type="InterPro" id="IPR014284">
    <property type="entry name" value="RNA_pol_sigma-70_dom"/>
</dbReference>
<dbReference type="InterPro" id="IPR000838">
    <property type="entry name" value="RNA_pol_sigma70_ECF_CS"/>
</dbReference>
<dbReference type="PANTHER" id="PTHR43133:SF25">
    <property type="entry name" value="RNA POLYMERASE SIGMA FACTOR RFAY-RELATED"/>
    <property type="match status" value="1"/>
</dbReference>
<dbReference type="RefSeq" id="WP_220227349.1">
    <property type="nucleotide sequence ID" value="NZ_JAICBX010000001.1"/>
</dbReference>
<proteinExistence type="inferred from homology"/>
<dbReference type="AlphaFoldDB" id="A0AAE2ZI58"/>
<accession>A0AAE2ZI58</accession>
<dbReference type="InterPro" id="IPR013325">
    <property type="entry name" value="RNA_pol_sigma_r2"/>
</dbReference>
<keyword evidence="4 6" id="KW-0238">DNA-binding</keyword>
<evidence type="ECO:0000256" key="2">
    <source>
        <dbReference type="ARBA" id="ARBA00023015"/>
    </source>
</evidence>
<dbReference type="GO" id="GO:0016987">
    <property type="term" value="F:sigma factor activity"/>
    <property type="evidence" value="ECO:0007669"/>
    <property type="project" value="UniProtKB-KW"/>
</dbReference>
<feature type="domain" description="RNA polymerase sigma factor 70 region 4 type 2" evidence="8">
    <location>
        <begin position="107"/>
        <end position="159"/>
    </location>
</feature>
<dbReference type="Proteomes" id="UP001196509">
    <property type="component" value="Unassembled WGS sequence"/>
</dbReference>
<keyword evidence="3 6" id="KW-0731">Sigma factor</keyword>
<dbReference type="Gene3D" id="1.10.1740.10">
    <property type="match status" value="1"/>
</dbReference>
<evidence type="ECO:0000313" key="9">
    <source>
        <dbReference type="EMBL" id="MBW8636686.1"/>
    </source>
</evidence>
<dbReference type="EMBL" id="JAICBX010000001">
    <property type="protein sequence ID" value="MBW8636686.1"/>
    <property type="molecule type" value="Genomic_DNA"/>
</dbReference>
<evidence type="ECO:0000313" key="10">
    <source>
        <dbReference type="Proteomes" id="UP001196509"/>
    </source>
</evidence>
<sequence>MSTTENLDYSFKRDLLSALPSLRAFAMSLIGDASSADDLVQDTILKAWAKQESFEPGTNMKAWLFTILRNAFYSQMRKSGREVEDRDGILTERLAVHPEQYGSLDLQDFRKALEKLPDDQREAIILVGASGFSYEEAASICECAIGTIKSRVSRARSSLLVALSIDDEGAYGPDANSMATTNRAFAKS</sequence>
<keyword evidence="10" id="KW-1185">Reference proteome</keyword>
<protein>
    <recommendedName>
        <fullName evidence="6">RNA polymerase sigma factor</fullName>
    </recommendedName>
</protein>
<dbReference type="InterPro" id="IPR007627">
    <property type="entry name" value="RNA_pol_sigma70_r2"/>
</dbReference>
<dbReference type="InterPro" id="IPR039425">
    <property type="entry name" value="RNA_pol_sigma-70-like"/>
</dbReference>
<comment type="similarity">
    <text evidence="1 6">Belongs to the sigma-70 factor family. ECF subfamily.</text>
</comment>
<dbReference type="CDD" id="cd06171">
    <property type="entry name" value="Sigma70_r4"/>
    <property type="match status" value="1"/>
</dbReference>
<evidence type="ECO:0000259" key="7">
    <source>
        <dbReference type="Pfam" id="PF04542"/>
    </source>
</evidence>
<evidence type="ECO:0000256" key="6">
    <source>
        <dbReference type="RuleBase" id="RU000716"/>
    </source>
</evidence>
<comment type="caution">
    <text evidence="9">The sequence shown here is derived from an EMBL/GenBank/DDBJ whole genome shotgun (WGS) entry which is preliminary data.</text>
</comment>
<evidence type="ECO:0000256" key="5">
    <source>
        <dbReference type="ARBA" id="ARBA00023163"/>
    </source>
</evidence>
<dbReference type="SUPFAM" id="SSF88946">
    <property type="entry name" value="Sigma2 domain of RNA polymerase sigma factors"/>
    <property type="match status" value="1"/>
</dbReference>
<dbReference type="InterPro" id="IPR013324">
    <property type="entry name" value="RNA_pol_sigma_r3/r4-like"/>
</dbReference>
<dbReference type="NCBIfam" id="NF009199">
    <property type="entry name" value="PRK12547.1"/>
    <property type="match status" value="1"/>
</dbReference>
<feature type="domain" description="RNA polymerase sigma-70 region 2" evidence="7">
    <location>
        <begin position="19"/>
        <end position="81"/>
    </location>
</feature>
<name>A0AAE2ZI58_9HYPH</name>
<evidence type="ECO:0000256" key="3">
    <source>
        <dbReference type="ARBA" id="ARBA00023082"/>
    </source>
</evidence>
<dbReference type="Pfam" id="PF08281">
    <property type="entry name" value="Sigma70_r4_2"/>
    <property type="match status" value="1"/>
</dbReference>
<dbReference type="NCBIfam" id="NF009169">
    <property type="entry name" value="PRK12516.1"/>
    <property type="match status" value="1"/>
</dbReference>
<organism evidence="9 10">
    <name type="scientific">Flavimaribacter sediminis</name>
    <dbReference type="NCBI Taxonomy" id="2865987"/>
    <lineage>
        <taxon>Bacteria</taxon>
        <taxon>Pseudomonadati</taxon>
        <taxon>Pseudomonadota</taxon>
        <taxon>Alphaproteobacteria</taxon>
        <taxon>Hyphomicrobiales</taxon>
        <taxon>Rhizobiaceae</taxon>
        <taxon>Flavimaribacter</taxon>
    </lineage>
</organism>
<keyword evidence="5 6" id="KW-0804">Transcription</keyword>
<reference evidence="9" key="1">
    <citation type="submission" date="2021-08" db="EMBL/GenBank/DDBJ databases">
        <title>Hoeflea bacterium WL0058 sp. nov., isolated from the sediment.</title>
        <authorList>
            <person name="Wang L."/>
            <person name="Zhang D."/>
        </authorList>
    </citation>
    <scope>NUCLEOTIDE SEQUENCE</scope>
    <source>
        <strain evidence="9">WL0058</strain>
    </source>
</reference>
<dbReference type="GO" id="GO:0003677">
    <property type="term" value="F:DNA binding"/>
    <property type="evidence" value="ECO:0007669"/>
    <property type="project" value="UniProtKB-KW"/>
</dbReference>
<evidence type="ECO:0000256" key="4">
    <source>
        <dbReference type="ARBA" id="ARBA00023125"/>
    </source>
</evidence>
<dbReference type="SUPFAM" id="SSF88659">
    <property type="entry name" value="Sigma3 and sigma4 domains of RNA polymerase sigma factors"/>
    <property type="match status" value="1"/>
</dbReference>
<evidence type="ECO:0000259" key="8">
    <source>
        <dbReference type="Pfam" id="PF08281"/>
    </source>
</evidence>
<evidence type="ECO:0000256" key="1">
    <source>
        <dbReference type="ARBA" id="ARBA00010641"/>
    </source>
</evidence>
<dbReference type="Gene3D" id="1.10.10.10">
    <property type="entry name" value="Winged helix-like DNA-binding domain superfamily/Winged helix DNA-binding domain"/>
    <property type="match status" value="1"/>
</dbReference>
<dbReference type="PANTHER" id="PTHR43133">
    <property type="entry name" value="RNA POLYMERASE ECF-TYPE SIGMA FACTO"/>
    <property type="match status" value="1"/>
</dbReference>
<dbReference type="InterPro" id="IPR013249">
    <property type="entry name" value="RNA_pol_sigma70_r4_t2"/>
</dbReference>